<evidence type="ECO:0000259" key="4">
    <source>
        <dbReference type="Pfam" id="PF01420"/>
    </source>
</evidence>
<sequence>MSVEVPSGWAEIRLKEICREIEVPVGSGPRLPLLSVTKGGVVPQSDTYGKEIASADVSRYKVIQPGQFAMAPMAMYYGAVGRFHGNSPGMISPAYNVFVHEAGVDPSYLEALIRLPRMVGRYEALSQGGNLEGKRKNTSFSDFGSIPVFIPPYAEQLAIAEVLQSVEDAIARKRELIGTLGESKKAVMRELLTKGIRRAGVPMKDLPERWVLGRVAEGIEQIPTDWKMVRLTSVAKLESGHTPDRKQAHYWEGDIPWISLQDADALTRNTISETAETIGPEGLKNSSARMLPTGTVVFQRTANVGRSSIMGREMCTSQHFANWVCGPKLVPGYLMQVFRHMQREWQRLMAGSVLPDIYMPPFKRLQILLPRKDEQEKIADVGEAFDRRIETEKRSLAELQNTRAALAQELLSGRLRLPAAMIARFENRQAEASKSEAVTA</sequence>
<dbReference type="Pfam" id="PF01420">
    <property type="entry name" value="Methylase_S"/>
    <property type="match status" value="1"/>
</dbReference>
<dbReference type="GO" id="GO:0004519">
    <property type="term" value="F:endonuclease activity"/>
    <property type="evidence" value="ECO:0007669"/>
    <property type="project" value="UniProtKB-KW"/>
</dbReference>
<dbReference type="PANTHER" id="PTHR30408:SF12">
    <property type="entry name" value="TYPE I RESTRICTION ENZYME MJAVIII SPECIFICITY SUBUNIT"/>
    <property type="match status" value="1"/>
</dbReference>
<organism evidence="5 6">
    <name type="scientific">Roseibium sediminicola</name>
    <dbReference type="NCBI Taxonomy" id="2933272"/>
    <lineage>
        <taxon>Bacteria</taxon>
        <taxon>Pseudomonadati</taxon>
        <taxon>Pseudomonadota</taxon>
        <taxon>Alphaproteobacteria</taxon>
        <taxon>Hyphomicrobiales</taxon>
        <taxon>Stappiaceae</taxon>
        <taxon>Roseibium</taxon>
    </lineage>
</organism>
<proteinExistence type="inferred from homology"/>
<dbReference type="CDD" id="cd17248">
    <property type="entry name" value="RMtype1_S_AmiI-TRD2-CR2_like"/>
    <property type="match status" value="1"/>
</dbReference>
<dbReference type="Gene3D" id="3.90.220.20">
    <property type="entry name" value="DNA methylase specificity domains"/>
    <property type="match status" value="2"/>
</dbReference>
<dbReference type="RefSeq" id="WP_248153309.1">
    <property type="nucleotide sequence ID" value="NZ_JALNMJ010000005.1"/>
</dbReference>
<dbReference type="InterPro" id="IPR044946">
    <property type="entry name" value="Restrct_endonuc_typeI_TRD_sf"/>
</dbReference>
<evidence type="ECO:0000256" key="2">
    <source>
        <dbReference type="ARBA" id="ARBA00022747"/>
    </source>
</evidence>
<dbReference type="Proteomes" id="UP001431221">
    <property type="component" value="Unassembled WGS sequence"/>
</dbReference>
<keyword evidence="2" id="KW-0680">Restriction system</keyword>
<evidence type="ECO:0000313" key="5">
    <source>
        <dbReference type="EMBL" id="MCK7612362.1"/>
    </source>
</evidence>
<keyword evidence="6" id="KW-1185">Reference proteome</keyword>
<reference evidence="5" key="1">
    <citation type="submission" date="2022-04" db="EMBL/GenBank/DDBJ databases">
        <title>Roseibium sp. CAU 1639 isolated from mud.</title>
        <authorList>
            <person name="Kim W."/>
        </authorList>
    </citation>
    <scope>NUCLEOTIDE SEQUENCE</scope>
    <source>
        <strain evidence="5">CAU 1639</strain>
    </source>
</reference>
<keyword evidence="3" id="KW-0238">DNA-binding</keyword>
<dbReference type="PANTHER" id="PTHR30408">
    <property type="entry name" value="TYPE-1 RESTRICTION ENZYME ECOKI SPECIFICITY PROTEIN"/>
    <property type="match status" value="1"/>
</dbReference>
<keyword evidence="5" id="KW-0255">Endonuclease</keyword>
<name>A0ABT0GSF4_9HYPH</name>
<dbReference type="InterPro" id="IPR052021">
    <property type="entry name" value="Type-I_RS_S_subunit"/>
</dbReference>
<feature type="domain" description="Type I restriction modification DNA specificity" evidence="4">
    <location>
        <begin position="223"/>
        <end position="400"/>
    </location>
</feature>
<accession>A0ABT0GSF4</accession>
<dbReference type="SUPFAM" id="SSF116734">
    <property type="entry name" value="DNA methylase specificity domain"/>
    <property type="match status" value="2"/>
</dbReference>
<evidence type="ECO:0000256" key="3">
    <source>
        <dbReference type="ARBA" id="ARBA00023125"/>
    </source>
</evidence>
<dbReference type="InterPro" id="IPR000055">
    <property type="entry name" value="Restrct_endonuc_typeI_TRD"/>
</dbReference>
<keyword evidence="5" id="KW-0540">Nuclease</keyword>
<protein>
    <submittedName>
        <fullName evidence="5">Restriction endonuclease subunit S</fullName>
        <ecNumber evidence="5">3.1.21.-</ecNumber>
    </submittedName>
</protein>
<evidence type="ECO:0000256" key="1">
    <source>
        <dbReference type="ARBA" id="ARBA00010923"/>
    </source>
</evidence>
<comment type="similarity">
    <text evidence="1">Belongs to the type-I restriction system S methylase family.</text>
</comment>
<comment type="caution">
    <text evidence="5">The sequence shown here is derived from an EMBL/GenBank/DDBJ whole genome shotgun (WGS) entry which is preliminary data.</text>
</comment>
<dbReference type="Gene3D" id="1.10.287.1120">
    <property type="entry name" value="Bipartite methylase S protein"/>
    <property type="match status" value="1"/>
</dbReference>
<dbReference type="EC" id="3.1.21.-" evidence="5"/>
<evidence type="ECO:0000313" key="6">
    <source>
        <dbReference type="Proteomes" id="UP001431221"/>
    </source>
</evidence>
<dbReference type="EMBL" id="JALNMJ010000005">
    <property type="protein sequence ID" value="MCK7612362.1"/>
    <property type="molecule type" value="Genomic_DNA"/>
</dbReference>
<gene>
    <name evidence="5" type="ORF">M0H32_09340</name>
</gene>
<dbReference type="CDD" id="cd16961">
    <property type="entry name" value="RMtype1_S_TRD-CR_like"/>
    <property type="match status" value="1"/>
</dbReference>
<dbReference type="GO" id="GO:0016787">
    <property type="term" value="F:hydrolase activity"/>
    <property type="evidence" value="ECO:0007669"/>
    <property type="project" value="UniProtKB-KW"/>
</dbReference>
<keyword evidence="5" id="KW-0378">Hydrolase</keyword>